<evidence type="ECO:0000256" key="1">
    <source>
        <dbReference type="SAM" id="Coils"/>
    </source>
</evidence>
<comment type="caution">
    <text evidence="2">The sequence shown here is derived from an EMBL/GenBank/DDBJ whole genome shotgun (WGS) entry which is preliminary data.</text>
</comment>
<evidence type="ECO:0000313" key="2">
    <source>
        <dbReference type="EMBL" id="KAA6377049.1"/>
    </source>
</evidence>
<organism evidence="2 3">
    <name type="scientific">Streblomastix strix</name>
    <dbReference type="NCBI Taxonomy" id="222440"/>
    <lineage>
        <taxon>Eukaryota</taxon>
        <taxon>Metamonada</taxon>
        <taxon>Preaxostyla</taxon>
        <taxon>Oxymonadida</taxon>
        <taxon>Streblomastigidae</taxon>
        <taxon>Streblomastix</taxon>
    </lineage>
</organism>
<dbReference type="Proteomes" id="UP000324800">
    <property type="component" value="Unassembled WGS sequence"/>
</dbReference>
<dbReference type="OrthoDB" id="430142at2759"/>
<gene>
    <name evidence="2" type="ORF">EZS28_027425</name>
</gene>
<dbReference type="AlphaFoldDB" id="A0A5J4V2U0"/>
<accession>A0A5J4V2U0</accession>
<name>A0A5J4V2U0_9EUKA</name>
<dbReference type="Gene3D" id="1.10.287.1490">
    <property type="match status" value="1"/>
</dbReference>
<evidence type="ECO:0000313" key="3">
    <source>
        <dbReference type="Proteomes" id="UP000324800"/>
    </source>
</evidence>
<protein>
    <submittedName>
        <fullName evidence="2">Uncharacterized protein</fullName>
    </submittedName>
</protein>
<dbReference type="EMBL" id="SNRW01010084">
    <property type="protein sequence ID" value="KAA6377049.1"/>
    <property type="molecule type" value="Genomic_DNA"/>
</dbReference>
<feature type="coiled-coil region" evidence="1">
    <location>
        <begin position="75"/>
        <end position="207"/>
    </location>
</feature>
<keyword evidence="1" id="KW-0175">Coiled coil</keyword>
<sequence length="297" mass="35258">MENNWWNQTALDLTFLGRENQTRLAALASSPREFYETYSQLGEGRLQKDVQTALRTTFAYSQDFAKQKNEALNSIRNHEQIKKQMDESLKKTEKQLKDNALEVNRLESEIKTEKESNKALEEKLFEMRGEKKKFNQQIFQLNQTISDLRHQNKEKEASRRQAEAEIPHLRSEIQQIKQQKVSLEKKVTQIESKLLQQKKINDDLKQQKQQRPPTTAEMENMLQMHTNRLLKGFISIQKGDLSVVEDKVDDEQKDFELEINEHISNNNLLPRRRDTQLKFISNQRQRIRIKFNKTNFK</sequence>
<reference evidence="2 3" key="1">
    <citation type="submission" date="2019-03" db="EMBL/GenBank/DDBJ databases">
        <title>Single cell metagenomics reveals metabolic interactions within the superorganism composed of flagellate Streblomastix strix and complex community of Bacteroidetes bacteria on its surface.</title>
        <authorList>
            <person name="Treitli S.C."/>
            <person name="Kolisko M."/>
            <person name="Husnik F."/>
            <person name="Keeling P."/>
            <person name="Hampl V."/>
        </authorList>
    </citation>
    <scope>NUCLEOTIDE SEQUENCE [LARGE SCALE GENOMIC DNA]</scope>
    <source>
        <strain evidence="2">ST1C</strain>
    </source>
</reference>
<proteinExistence type="predicted"/>